<protein>
    <submittedName>
        <fullName evidence="2">PatU</fullName>
    </submittedName>
</protein>
<organism evidence="2 3">
    <name type="scientific">Richelia sinica FACHB-800</name>
    <dbReference type="NCBI Taxonomy" id="1357546"/>
    <lineage>
        <taxon>Bacteria</taxon>
        <taxon>Bacillati</taxon>
        <taxon>Cyanobacteriota</taxon>
        <taxon>Cyanophyceae</taxon>
        <taxon>Nostocales</taxon>
        <taxon>Nostocaceae</taxon>
        <taxon>Richelia</taxon>
    </lineage>
</organism>
<name>A0A975T7P5_9NOST</name>
<proteinExistence type="predicted"/>
<dbReference type="EMBL" id="CP021056">
    <property type="protein sequence ID" value="QXE23733.1"/>
    <property type="molecule type" value="Genomic_DNA"/>
</dbReference>
<keyword evidence="3" id="KW-1185">Reference proteome</keyword>
<dbReference type="KEGG" id="rsin:B6N60_02423"/>
<accession>A0A975T7P5</accession>
<feature type="region of interest" description="Disordered" evidence="1">
    <location>
        <begin position="1"/>
        <end position="25"/>
    </location>
</feature>
<sequence>MIDNVTTGEQALVKSEEDDGVSNPLNQNITVTSDESGLGVEPQTFQIGEIPTVQERYQAVLKRRLQIQSQNHPPLFPWESELVDYPEFVEQPSIASVSGWGWLTQPSLLNLPIPIPEKVFQELATKCQALVTSSLPLGAKLVQAVESLFPDEHQAVNDLAGLVLRSAYRSGNAVAATAPNLQSDYSDLLPRQQMALSLMAARQMLENMTLAVSLTEPVAEKLLFSSVGNLSFKVELQSLDQLMQLNVQAELPMQGNLQLQGEGATNLALSPISVNPGVELSIPETNQTYFLKVEFPELNQSQPFVLVIKVMM</sequence>
<gene>
    <name evidence="2" type="ORF">B6N60_02423</name>
</gene>
<evidence type="ECO:0000256" key="1">
    <source>
        <dbReference type="SAM" id="MobiDB-lite"/>
    </source>
</evidence>
<reference evidence="2" key="1">
    <citation type="submission" date="2017-04" db="EMBL/GenBank/DDBJ databases">
        <title>Genome deletions in a multicellular cyanobacterial endosymbiont for morphological adaptation in marine diatoms.</title>
        <authorList>
            <person name="Wang Y."/>
            <person name="Gao H."/>
            <person name="Li R."/>
            <person name="Xu X."/>
        </authorList>
    </citation>
    <scope>NUCLEOTIDE SEQUENCE</scope>
    <source>
        <strain evidence="2">FACHB 800</strain>
    </source>
</reference>
<evidence type="ECO:0000313" key="2">
    <source>
        <dbReference type="EMBL" id="QXE23733.1"/>
    </source>
</evidence>
<evidence type="ECO:0000313" key="3">
    <source>
        <dbReference type="Proteomes" id="UP000683511"/>
    </source>
</evidence>
<dbReference type="AlphaFoldDB" id="A0A975T7P5"/>
<dbReference type="Proteomes" id="UP000683511">
    <property type="component" value="Chromosome"/>
</dbReference>